<reference evidence="1 3" key="1">
    <citation type="submission" date="2016-07" db="EMBL/GenBank/DDBJ databases">
        <title>Characterization of isolates of Eisenbergiella tayi derived from blood cultures, using whole genome sequencing.</title>
        <authorList>
            <person name="Burdz T."/>
            <person name="Wiebe D."/>
            <person name="Huynh C."/>
            <person name="Bernard K."/>
        </authorList>
    </citation>
    <scope>NUCLEOTIDE SEQUENCE [LARGE SCALE GENOMIC DNA]</scope>
    <source>
        <strain evidence="1 3">NML 110608</strain>
    </source>
</reference>
<dbReference type="Proteomes" id="UP000094067">
    <property type="component" value="Unassembled WGS sequence"/>
</dbReference>
<dbReference type="EMBL" id="MCGH01000003">
    <property type="protein sequence ID" value="ODM03104.1"/>
    <property type="molecule type" value="Genomic_DNA"/>
</dbReference>
<evidence type="ECO:0000313" key="1">
    <source>
        <dbReference type="EMBL" id="ODM03104.1"/>
    </source>
</evidence>
<dbReference type="AlphaFoldDB" id="A0A1E3UDQ6"/>
<protein>
    <submittedName>
        <fullName evidence="2">Uncharacterized protein</fullName>
    </submittedName>
</protein>
<comment type="caution">
    <text evidence="2">The sequence shown here is derived from an EMBL/GenBank/DDBJ whole genome shotgun (WGS) entry which is preliminary data.</text>
</comment>
<dbReference type="Proteomes" id="UP000094271">
    <property type="component" value="Unassembled WGS sequence"/>
</dbReference>
<gene>
    <name evidence="2" type="ORF">BEI59_20835</name>
    <name evidence="1" type="ORF">BEI61_03898</name>
</gene>
<accession>A0A1E3UDQ6</accession>
<dbReference type="RefSeq" id="WP_069153665.1">
    <property type="nucleotide sequence ID" value="NZ_MCGH01000003.1"/>
</dbReference>
<evidence type="ECO:0000313" key="2">
    <source>
        <dbReference type="EMBL" id="ODR48404.1"/>
    </source>
</evidence>
<organism evidence="2 4">
    <name type="scientific">Eisenbergiella tayi</name>
    <dbReference type="NCBI Taxonomy" id="1432052"/>
    <lineage>
        <taxon>Bacteria</taxon>
        <taxon>Bacillati</taxon>
        <taxon>Bacillota</taxon>
        <taxon>Clostridia</taxon>
        <taxon>Lachnospirales</taxon>
        <taxon>Lachnospiraceae</taxon>
        <taxon>Eisenbergiella</taxon>
    </lineage>
</organism>
<dbReference type="OrthoDB" id="9788616at2"/>
<evidence type="ECO:0000313" key="4">
    <source>
        <dbReference type="Proteomes" id="UP000094271"/>
    </source>
</evidence>
<dbReference type="EMBL" id="MEHA01000017">
    <property type="protein sequence ID" value="ODR48404.1"/>
    <property type="molecule type" value="Genomic_DNA"/>
</dbReference>
<proteinExistence type="predicted"/>
<reference evidence="2 4" key="2">
    <citation type="submission" date="2016-08" db="EMBL/GenBank/DDBJ databases">
        <authorList>
            <person name="Seilhamer J.J."/>
        </authorList>
    </citation>
    <scope>NUCLEOTIDE SEQUENCE [LARGE SCALE GENOMIC DNA]</scope>
    <source>
        <strain evidence="2 4">NML150140-1</strain>
    </source>
</reference>
<name>A0A1E3UDQ6_9FIRM</name>
<sequence>MCAGSLYASEPVFKKCKENKWHYLIRYKDGSIPSIAEEYHEIEGMGEQQEPEREIAGEYPGKGRVKEKQHMEWVPELEYKGHKLTMLK</sequence>
<evidence type="ECO:0000313" key="3">
    <source>
        <dbReference type="Proteomes" id="UP000094067"/>
    </source>
</evidence>